<dbReference type="OrthoDB" id="2706144at2"/>
<evidence type="ECO:0000256" key="1">
    <source>
        <dbReference type="SAM" id="Phobius"/>
    </source>
</evidence>
<dbReference type="PANTHER" id="PTHR35531">
    <property type="entry name" value="INNER MEMBRANE PROTEIN YBCI-RELATED"/>
    <property type="match status" value="1"/>
</dbReference>
<accession>A0A5C6W672</accession>
<dbReference type="RefSeq" id="WP_146948310.1">
    <property type="nucleotide sequence ID" value="NZ_VOQF01000005.1"/>
</dbReference>
<name>A0A5C6W672_9BACI</name>
<keyword evidence="2" id="KW-0378">Hydrolase</keyword>
<dbReference type="Pfam" id="PF04307">
    <property type="entry name" value="YdjM"/>
    <property type="match status" value="1"/>
</dbReference>
<feature type="transmembrane region" description="Helical" evidence="1">
    <location>
        <begin position="145"/>
        <end position="162"/>
    </location>
</feature>
<dbReference type="EMBL" id="VOQF01000005">
    <property type="protein sequence ID" value="TXC91321.1"/>
    <property type="molecule type" value="Genomic_DNA"/>
</dbReference>
<proteinExistence type="predicted"/>
<comment type="caution">
    <text evidence="2">The sequence shown here is derived from an EMBL/GenBank/DDBJ whole genome shotgun (WGS) entry which is preliminary data.</text>
</comment>
<dbReference type="InterPro" id="IPR007404">
    <property type="entry name" value="YdjM-like"/>
</dbReference>
<feature type="transmembrane region" description="Helical" evidence="1">
    <location>
        <begin position="60"/>
        <end position="79"/>
    </location>
</feature>
<sequence length="208" mass="22885">MKGTTHAILGGVGGLVVSQALLTDPTQATILIGIGCVAGLVPDMDIDGKLSNRITFSHKLVRTIVQLIGCFLVFQGLFFEAKDEQIISVLIGISLFVLSTFIKQRHMLTVTGIGVFVAGASIEELWLTLLGIYILIASVVSHRSYTHSLIGLLYFAFIAYYLEEAYKIDGIFWTCMLGYSSHLIADMKLLPLNKRGVKLFLPFSKREI</sequence>
<reference evidence="2 3" key="1">
    <citation type="journal article" date="2005" name="Int. J. Syst. Evol. Microbiol.">
        <title>Bacillus litoralis sp. nov., isolated from a tidal flat of the Yellow Sea in Korea.</title>
        <authorList>
            <person name="Yoon J.H."/>
            <person name="Oh T.K."/>
        </authorList>
    </citation>
    <scope>NUCLEOTIDE SEQUENCE [LARGE SCALE GENOMIC DNA]</scope>
    <source>
        <strain evidence="2 3">SW-211</strain>
    </source>
</reference>
<feature type="transmembrane region" description="Helical" evidence="1">
    <location>
        <begin position="85"/>
        <end position="102"/>
    </location>
</feature>
<evidence type="ECO:0000313" key="3">
    <source>
        <dbReference type="Proteomes" id="UP000321363"/>
    </source>
</evidence>
<keyword evidence="1" id="KW-0472">Membrane</keyword>
<evidence type="ECO:0000313" key="2">
    <source>
        <dbReference type="EMBL" id="TXC91321.1"/>
    </source>
</evidence>
<dbReference type="Proteomes" id="UP000321363">
    <property type="component" value="Unassembled WGS sequence"/>
</dbReference>
<protein>
    <submittedName>
        <fullName evidence="2">Metal-dependent hydrolase</fullName>
    </submittedName>
</protein>
<dbReference type="AlphaFoldDB" id="A0A5C6W672"/>
<organism evidence="2 3">
    <name type="scientific">Metabacillus litoralis</name>
    <dbReference type="NCBI Taxonomy" id="152268"/>
    <lineage>
        <taxon>Bacteria</taxon>
        <taxon>Bacillati</taxon>
        <taxon>Bacillota</taxon>
        <taxon>Bacilli</taxon>
        <taxon>Bacillales</taxon>
        <taxon>Bacillaceae</taxon>
        <taxon>Metabacillus</taxon>
    </lineage>
</organism>
<keyword evidence="1" id="KW-1133">Transmembrane helix</keyword>
<feature type="transmembrane region" description="Helical" evidence="1">
    <location>
        <begin position="114"/>
        <end position="139"/>
    </location>
</feature>
<keyword evidence="1" id="KW-0812">Transmembrane</keyword>
<dbReference type="PANTHER" id="PTHR35531:SF1">
    <property type="entry name" value="INNER MEMBRANE PROTEIN YBCI-RELATED"/>
    <property type="match status" value="1"/>
</dbReference>
<gene>
    <name evidence="2" type="ORF">FS935_10545</name>
</gene>
<dbReference type="GO" id="GO:0016787">
    <property type="term" value="F:hydrolase activity"/>
    <property type="evidence" value="ECO:0007669"/>
    <property type="project" value="UniProtKB-KW"/>
</dbReference>
<keyword evidence="3" id="KW-1185">Reference proteome</keyword>